<protein>
    <submittedName>
        <fullName evidence="6">Nuclease</fullName>
    </submittedName>
</protein>
<reference evidence="6" key="1">
    <citation type="journal article" date="2021" name="Proc. Natl. Acad. Sci. U.S.A.">
        <title>A Catalog of Tens of Thousands of Viruses from Human Metagenomes Reveals Hidden Associations with Chronic Diseases.</title>
        <authorList>
            <person name="Tisza M.J."/>
            <person name="Buck C.B."/>
        </authorList>
    </citation>
    <scope>NUCLEOTIDE SEQUENCE</scope>
    <source>
        <strain evidence="6">CtUGR26</strain>
    </source>
</reference>
<dbReference type="SMART" id="SM00990">
    <property type="entry name" value="VRR_NUC"/>
    <property type="match status" value="1"/>
</dbReference>
<dbReference type="EMBL" id="BK015602">
    <property type="protein sequence ID" value="DAE15291.1"/>
    <property type="molecule type" value="Genomic_DNA"/>
</dbReference>
<dbReference type="GO" id="GO:0003676">
    <property type="term" value="F:nucleic acid binding"/>
    <property type="evidence" value="ECO:0007669"/>
    <property type="project" value="InterPro"/>
</dbReference>
<evidence type="ECO:0000256" key="4">
    <source>
        <dbReference type="SAM" id="MobiDB-lite"/>
    </source>
</evidence>
<evidence type="ECO:0000256" key="1">
    <source>
        <dbReference type="ARBA" id="ARBA00001946"/>
    </source>
</evidence>
<accession>A0A8S5Q908</accession>
<feature type="region of interest" description="Disordered" evidence="4">
    <location>
        <begin position="1"/>
        <end position="23"/>
    </location>
</feature>
<keyword evidence="3" id="KW-0378">Hydrolase</keyword>
<dbReference type="InterPro" id="IPR014883">
    <property type="entry name" value="VRR_NUC"/>
</dbReference>
<dbReference type="Gene3D" id="3.40.1350.10">
    <property type="match status" value="1"/>
</dbReference>
<dbReference type="GO" id="GO:0004518">
    <property type="term" value="F:nuclease activity"/>
    <property type="evidence" value="ECO:0007669"/>
    <property type="project" value="UniProtKB-KW"/>
</dbReference>
<feature type="compositionally biased region" description="Low complexity" evidence="4">
    <location>
        <begin position="8"/>
        <end position="18"/>
    </location>
</feature>
<keyword evidence="2" id="KW-0540">Nuclease</keyword>
<sequence length="115" mass="12628">MAREKKYGSGSIRGRSGRNTVNEKHIERKLVEAVRKSGGLAPKFVSPGFDGVPDRIILLPSGHIAFAELKAPGKVMRPLQVRRKKQLEALGFKVYCIDNTEQISAILQEIGGDAE</sequence>
<evidence type="ECO:0000256" key="2">
    <source>
        <dbReference type="ARBA" id="ARBA00022722"/>
    </source>
</evidence>
<evidence type="ECO:0000313" key="6">
    <source>
        <dbReference type="EMBL" id="DAE15291.1"/>
    </source>
</evidence>
<name>A0A8S5Q908_9CAUD</name>
<evidence type="ECO:0000259" key="5">
    <source>
        <dbReference type="SMART" id="SM00990"/>
    </source>
</evidence>
<dbReference type="GO" id="GO:0016788">
    <property type="term" value="F:hydrolase activity, acting on ester bonds"/>
    <property type="evidence" value="ECO:0007669"/>
    <property type="project" value="InterPro"/>
</dbReference>
<feature type="domain" description="VRR-NUC" evidence="5">
    <location>
        <begin position="21"/>
        <end position="101"/>
    </location>
</feature>
<dbReference type="InterPro" id="IPR011856">
    <property type="entry name" value="tRNA_endonuc-like_dom_sf"/>
</dbReference>
<comment type="cofactor">
    <cofactor evidence="1">
        <name>Mg(2+)</name>
        <dbReference type="ChEBI" id="CHEBI:18420"/>
    </cofactor>
</comment>
<evidence type="ECO:0000256" key="3">
    <source>
        <dbReference type="ARBA" id="ARBA00022801"/>
    </source>
</evidence>
<organism evidence="6">
    <name type="scientific">Siphoviridae sp. ctUGR26</name>
    <dbReference type="NCBI Taxonomy" id="2825527"/>
    <lineage>
        <taxon>Viruses</taxon>
        <taxon>Duplodnaviria</taxon>
        <taxon>Heunggongvirae</taxon>
        <taxon>Uroviricota</taxon>
        <taxon>Caudoviricetes</taxon>
    </lineage>
</organism>
<proteinExistence type="predicted"/>